<dbReference type="InterPro" id="IPR011055">
    <property type="entry name" value="Dup_hybrid_motif"/>
</dbReference>
<dbReference type="InterPro" id="IPR050570">
    <property type="entry name" value="Cell_wall_metabolism_enzyme"/>
</dbReference>
<dbReference type="CDD" id="cd12797">
    <property type="entry name" value="M23_peptidase"/>
    <property type="match status" value="1"/>
</dbReference>
<sequence>MKLKYKWFLPALMVSLQWNLSLSAQADVSTFLKLSRDPSAQRTFTNRVVESVKNWSAQNSPVSAAQLEDTRLAFNFLPRNPILRQKLAEMLESQLNTGLSPQETELIQTELLNLEPRNEALRLALSKLLYSKHGKASPAQIKHSHTLINDAFNLWDEQKYDAALRLFRQAQLSESSEFAVLLAMHLRDRGQIAEARSILEKQSAAPDYLNMRQGMLKRMQRAENSLKGAPSESEKTAAQLELGQIQAAESAWKNLPDSDLKHWLKAKLLEKQARYHEAAVQYQGYYRMKWGKAFPDLMPVVYKVQLEDLNSLDLVALKFRSSPDLIRQVNEGLDQDWLETYRMVVVPMPRHGFSWPTVGYVSSHFGYRLHPIRATWRLHEGVDIETLPGIAASAASSGQVIQSAYDKECGNMIRMQHAPQLQTVYCHGEKLLVPKGKAVSMGQALMITGNTGASASNHLHFAVRWQGQYTDPMDWL</sequence>
<evidence type="ECO:0000256" key="1">
    <source>
        <dbReference type="SAM" id="SignalP"/>
    </source>
</evidence>
<feature type="domain" description="M23ase beta-sheet core" evidence="2">
    <location>
        <begin position="378"/>
        <end position="472"/>
    </location>
</feature>
<reference evidence="3 4" key="1">
    <citation type="submission" date="2017-09" db="EMBL/GenBank/DDBJ databases">
        <title>Depth-based differentiation of microbial function through sediment-hosted aquifers and enrichment of novel symbionts in the deep terrestrial subsurface.</title>
        <authorList>
            <person name="Probst A.J."/>
            <person name="Ladd B."/>
            <person name="Jarett J.K."/>
            <person name="Geller-Mcgrath D.E."/>
            <person name="Sieber C.M."/>
            <person name="Emerson J.B."/>
            <person name="Anantharaman K."/>
            <person name="Thomas B.C."/>
            <person name="Malmstrom R."/>
            <person name="Stieglmeier M."/>
            <person name="Klingl A."/>
            <person name="Woyke T."/>
            <person name="Ryan C.M."/>
            <person name="Banfield J.F."/>
        </authorList>
    </citation>
    <scope>NUCLEOTIDE SEQUENCE [LARGE SCALE GENOMIC DNA]</scope>
    <source>
        <strain evidence="3">CG17_big_fil_post_rev_8_21_14_2_50_48_46</strain>
    </source>
</reference>
<dbReference type="PANTHER" id="PTHR21666">
    <property type="entry name" value="PEPTIDASE-RELATED"/>
    <property type="match status" value="1"/>
</dbReference>
<gene>
    <name evidence="3" type="ORF">COW36_14855</name>
</gene>
<feature type="chain" id="PRO_5014597988" description="M23ase beta-sheet core domain-containing protein" evidence="1">
    <location>
        <begin position="27"/>
        <end position="476"/>
    </location>
</feature>
<dbReference type="AlphaFoldDB" id="A0A2M7G2G6"/>
<feature type="signal peptide" evidence="1">
    <location>
        <begin position="1"/>
        <end position="26"/>
    </location>
</feature>
<dbReference type="Gene3D" id="2.70.70.10">
    <property type="entry name" value="Glucose Permease (Domain IIA)"/>
    <property type="match status" value="1"/>
</dbReference>
<dbReference type="EMBL" id="PFFQ01000041">
    <property type="protein sequence ID" value="PIW15990.1"/>
    <property type="molecule type" value="Genomic_DNA"/>
</dbReference>
<proteinExistence type="predicted"/>
<dbReference type="PANTHER" id="PTHR21666:SF270">
    <property type="entry name" value="MUREIN HYDROLASE ACTIVATOR ENVC"/>
    <property type="match status" value="1"/>
</dbReference>
<dbReference type="GO" id="GO:0004222">
    <property type="term" value="F:metalloendopeptidase activity"/>
    <property type="evidence" value="ECO:0007669"/>
    <property type="project" value="TreeGrafter"/>
</dbReference>
<comment type="caution">
    <text evidence="3">The sequence shown here is derived from an EMBL/GenBank/DDBJ whole genome shotgun (WGS) entry which is preliminary data.</text>
</comment>
<organism evidence="3 4">
    <name type="scientific">bacterium (Candidatus Blackallbacteria) CG17_big_fil_post_rev_8_21_14_2_50_48_46</name>
    <dbReference type="NCBI Taxonomy" id="2014261"/>
    <lineage>
        <taxon>Bacteria</taxon>
        <taxon>Candidatus Blackallbacteria</taxon>
    </lineage>
</organism>
<evidence type="ECO:0000313" key="3">
    <source>
        <dbReference type="EMBL" id="PIW15990.1"/>
    </source>
</evidence>
<dbReference type="Pfam" id="PF01551">
    <property type="entry name" value="Peptidase_M23"/>
    <property type="match status" value="1"/>
</dbReference>
<name>A0A2M7G2G6_9BACT</name>
<evidence type="ECO:0000313" key="4">
    <source>
        <dbReference type="Proteomes" id="UP000231019"/>
    </source>
</evidence>
<dbReference type="SUPFAM" id="SSF51261">
    <property type="entry name" value="Duplicated hybrid motif"/>
    <property type="match status" value="1"/>
</dbReference>
<dbReference type="Proteomes" id="UP000231019">
    <property type="component" value="Unassembled WGS sequence"/>
</dbReference>
<protein>
    <recommendedName>
        <fullName evidence="2">M23ase beta-sheet core domain-containing protein</fullName>
    </recommendedName>
</protein>
<evidence type="ECO:0000259" key="2">
    <source>
        <dbReference type="Pfam" id="PF01551"/>
    </source>
</evidence>
<keyword evidence="1" id="KW-0732">Signal</keyword>
<dbReference type="InterPro" id="IPR016047">
    <property type="entry name" value="M23ase_b-sheet_dom"/>
</dbReference>
<accession>A0A2M7G2G6</accession>